<comment type="caution">
    <text evidence="5">The sequence shown here is derived from an EMBL/GenBank/DDBJ whole genome shotgun (WGS) entry which is preliminary data.</text>
</comment>
<dbReference type="Proteomes" id="UP000244060">
    <property type="component" value="Unassembled WGS sequence"/>
</dbReference>
<dbReference type="EMBL" id="QAOT01000001">
    <property type="protein sequence ID" value="PTR20952.1"/>
    <property type="molecule type" value="Genomic_DNA"/>
</dbReference>
<organism evidence="5 6">
    <name type="scientific">Cereibacter azotoformans</name>
    <dbReference type="NCBI Taxonomy" id="43057"/>
    <lineage>
        <taxon>Bacteria</taxon>
        <taxon>Pseudomonadati</taxon>
        <taxon>Pseudomonadota</taxon>
        <taxon>Alphaproteobacteria</taxon>
        <taxon>Rhodobacterales</taxon>
        <taxon>Paracoccaceae</taxon>
        <taxon>Cereibacter</taxon>
    </lineage>
</organism>
<gene>
    <name evidence="5" type="ORF">C8J28_101273</name>
</gene>
<evidence type="ECO:0000256" key="3">
    <source>
        <dbReference type="SAM" id="MobiDB-lite"/>
    </source>
</evidence>
<evidence type="ECO:0000259" key="4">
    <source>
        <dbReference type="PROSITE" id="PS50110"/>
    </source>
</evidence>
<proteinExistence type="predicted"/>
<dbReference type="InterPro" id="IPR011006">
    <property type="entry name" value="CheY-like_superfamily"/>
</dbReference>
<dbReference type="CDD" id="cd00156">
    <property type="entry name" value="REC"/>
    <property type="match status" value="1"/>
</dbReference>
<dbReference type="Gene3D" id="3.40.50.2300">
    <property type="match status" value="1"/>
</dbReference>
<protein>
    <submittedName>
        <fullName evidence="5">Response regulator receiver protein</fullName>
    </submittedName>
</protein>
<dbReference type="PANTHER" id="PTHR44591">
    <property type="entry name" value="STRESS RESPONSE REGULATOR PROTEIN 1"/>
    <property type="match status" value="1"/>
</dbReference>
<feature type="region of interest" description="Disordered" evidence="3">
    <location>
        <begin position="1"/>
        <end position="20"/>
    </location>
</feature>
<feature type="domain" description="Response regulatory" evidence="4">
    <location>
        <begin position="29"/>
        <end position="140"/>
    </location>
</feature>
<dbReference type="InterPro" id="IPR050595">
    <property type="entry name" value="Bact_response_regulator"/>
</dbReference>
<dbReference type="PROSITE" id="PS50110">
    <property type="entry name" value="RESPONSE_REGULATORY"/>
    <property type="match status" value="1"/>
</dbReference>
<keyword evidence="1 2" id="KW-0597">Phosphoprotein</keyword>
<dbReference type="SUPFAM" id="SSF52172">
    <property type="entry name" value="CheY-like"/>
    <property type="match status" value="1"/>
</dbReference>
<reference evidence="5 6" key="1">
    <citation type="submission" date="2018-04" db="EMBL/GenBank/DDBJ databases">
        <title>Genomic Encyclopedia of Type Strains, Phase III (KMG-III): the genomes of soil and plant-associated and newly described type strains.</title>
        <authorList>
            <person name="Whitman W."/>
        </authorList>
    </citation>
    <scope>NUCLEOTIDE SEQUENCE [LARGE SCALE GENOMIC DNA]</scope>
    <source>
        <strain evidence="5 6">KA25</strain>
    </source>
</reference>
<dbReference type="OrthoDB" id="7831674at2"/>
<name>A0A2T5KF15_9RHOB</name>
<dbReference type="PANTHER" id="PTHR44591:SF3">
    <property type="entry name" value="RESPONSE REGULATORY DOMAIN-CONTAINING PROTEIN"/>
    <property type="match status" value="1"/>
</dbReference>
<dbReference type="Pfam" id="PF00072">
    <property type="entry name" value="Response_reg"/>
    <property type="match status" value="1"/>
</dbReference>
<dbReference type="GO" id="GO:0000160">
    <property type="term" value="P:phosphorelay signal transduction system"/>
    <property type="evidence" value="ECO:0007669"/>
    <property type="project" value="InterPro"/>
</dbReference>
<evidence type="ECO:0000313" key="6">
    <source>
        <dbReference type="Proteomes" id="UP000244060"/>
    </source>
</evidence>
<evidence type="ECO:0000256" key="1">
    <source>
        <dbReference type="ARBA" id="ARBA00022553"/>
    </source>
</evidence>
<dbReference type="SMART" id="SM00448">
    <property type="entry name" value="REC"/>
    <property type="match status" value="1"/>
</dbReference>
<accession>A0A2T5KF15</accession>
<sequence length="233" mass="24695">MPHLHLLPDPPPSPGPYRPRGPLPLAGLTVLAVEDSHFAAEAIRLLCHRSGARLRRADDLEGARKHLERYMPDAVIVDLGLPDGSGEMLIAQLAAGPGPVIIAASGDPTRREAALAAGAHAFLEKPLDSLALFQQVLLDHLPGRPRLVEDETLPPPDPFSLREDLNRAADLTTTVRPGTARARYLSGFVTGIARSCGDKALEQAAVAAPDSAEGLDLLRRLISSRLEGPAAAV</sequence>
<keyword evidence="6" id="KW-1185">Reference proteome</keyword>
<dbReference type="RefSeq" id="WP_108220091.1">
    <property type="nucleotide sequence ID" value="NZ_CP090021.1"/>
</dbReference>
<dbReference type="AlphaFoldDB" id="A0A2T5KF15"/>
<feature type="modified residue" description="4-aspartylphosphate" evidence="2">
    <location>
        <position position="78"/>
    </location>
</feature>
<dbReference type="InterPro" id="IPR001789">
    <property type="entry name" value="Sig_transdc_resp-reg_receiver"/>
</dbReference>
<evidence type="ECO:0000313" key="5">
    <source>
        <dbReference type="EMBL" id="PTR20952.1"/>
    </source>
</evidence>
<feature type="compositionally biased region" description="Pro residues" evidence="3">
    <location>
        <begin position="8"/>
        <end position="20"/>
    </location>
</feature>
<evidence type="ECO:0000256" key="2">
    <source>
        <dbReference type="PROSITE-ProRule" id="PRU00169"/>
    </source>
</evidence>